<dbReference type="AlphaFoldDB" id="A0A9D9H1C4"/>
<sequence length="149" mass="16706">MVEFLQGWGYIGLFIGAFLAATIIPFSSDILLIGILLAGGDPWISFLSATAGNWLGGLTSYGLGRIGKWEWIEKWFHVSEEKLLKQKSKIDKYGSWIALITWLPFVGDVFAIGLGFYKLNFAKCAVFMLIGKGARFAIWILLFYLKTQL</sequence>
<evidence type="ECO:0000313" key="3">
    <source>
        <dbReference type="EMBL" id="MBO8431932.1"/>
    </source>
</evidence>
<keyword evidence="1" id="KW-0472">Membrane</keyword>
<accession>A0A9D9H1C4</accession>
<dbReference type="EMBL" id="JADIMZ010000019">
    <property type="protein sequence ID" value="MBO8431932.1"/>
    <property type="molecule type" value="Genomic_DNA"/>
</dbReference>
<dbReference type="Pfam" id="PF09335">
    <property type="entry name" value="VTT_dom"/>
    <property type="match status" value="1"/>
</dbReference>
<keyword evidence="1" id="KW-1133">Transmembrane helix</keyword>
<dbReference type="PANTHER" id="PTHR42709:SF4">
    <property type="entry name" value="INNER MEMBRANE PROTEIN YQAA"/>
    <property type="match status" value="1"/>
</dbReference>
<dbReference type="InterPro" id="IPR032816">
    <property type="entry name" value="VTT_dom"/>
</dbReference>
<dbReference type="InterPro" id="IPR051311">
    <property type="entry name" value="DedA_domain"/>
</dbReference>
<evidence type="ECO:0000256" key="1">
    <source>
        <dbReference type="SAM" id="Phobius"/>
    </source>
</evidence>
<protein>
    <submittedName>
        <fullName evidence="3">DedA family protein</fullName>
    </submittedName>
</protein>
<evidence type="ECO:0000313" key="4">
    <source>
        <dbReference type="Proteomes" id="UP000823612"/>
    </source>
</evidence>
<reference evidence="3" key="2">
    <citation type="journal article" date="2021" name="PeerJ">
        <title>Extensive microbial diversity within the chicken gut microbiome revealed by metagenomics and culture.</title>
        <authorList>
            <person name="Gilroy R."/>
            <person name="Ravi A."/>
            <person name="Getino M."/>
            <person name="Pursley I."/>
            <person name="Horton D.L."/>
            <person name="Alikhan N.F."/>
            <person name="Baker D."/>
            <person name="Gharbi K."/>
            <person name="Hall N."/>
            <person name="Watson M."/>
            <person name="Adriaenssens E.M."/>
            <person name="Foster-Nyarko E."/>
            <person name="Jarju S."/>
            <person name="Secka A."/>
            <person name="Antonio M."/>
            <person name="Oren A."/>
            <person name="Chaudhuri R.R."/>
            <person name="La Ragione R."/>
            <person name="Hildebrand F."/>
            <person name="Pallen M.J."/>
        </authorList>
    </citation>
    <scope>NUCLEOTIDE SEQUENCE</scope>
    <source>
        <strain evidence="3">2889</strain>
    </source>
</reference>
<evidence type="ECO:0000259" key="2">
    <source>
        <dbReference type="Pfam" id="PF09335"/>
    </source>
</evidence>
<feature type="domain" description="VTT" evidence="2">
    <location>
        <begin position="30"/>
        <end position="144"/>
    </location>
</feature>
<organism evidence="3 4">
    <name type="scientific">Candidatus Pullibacteroides excrementavium</name>
    <dbReference type="NCBI Taxonomy" id="2840905"/>
    <lineage>
        <taxon>Bacteria</taxon>
        <taxon>Pseudomonadati</taxon>
        <taxon>Bacteroidota</taxon>
        <taxon>Bacteroidia</taxon>
        <taxon>Bacteroidales</taxon>
        <taxon>Candidatus Pullibacteroides</taxon>
    </lineage>
</organism>
<feature type="transmembrane region" description="Helical" evidence="1">
    <location>
        <begin position="125"/>
        <end position="145"/>
    </location>
</feature>
<proteinExistence type="predicted"/>
<name>A0A9D9H1C4_9BACT</name>
<comment type="caution">
    <text evidence="3">The sequence shown here is derived from an EMBL/GenBank/DDBJ whole genome shotgun (WGS) entry which is preliminary data.</text>
</comment>
<feature type="transmembrane region" description="Helical" evidence="1">
    <location>
        <begin position="43"/>
        <end position="64"/>
    </location>
</feature>
<keyword evidence="1" id="KW-0812">Transmembrane</keyword>
<gene>
    <name evidence="3" type="ORF">IAB08_01380</name>
</gene>
<dbReference type="Proteomes" id="UP000823612">
    <property type="component" value="Unassembled WGS sequence"/>
</dbReference>
<feature type="transmembrane region" description="Helical" evidence="1">
    <location>
        <begin position="93"/>
        <end position="119"/>
    </location>
</feature>
<dbReference type="PANTHER" id="PTHR42709">
    <property type="entry name" value="ALKALINE PHOSPHATASE LIKE PROTEIN"/>
    <property type="match status" value="1"/>
</dbReference>
<reference evidence="3" key="1">
    <citation type="submission" date="2020-10" db="EMBL/GenBank/DDBJ databases">
        <authorList>
            <person name="Gilroy R."/>
        </authorList>
    </citation>
    <scope>NUCLEOTIDE SEQUENCE</scope>
    <source>
        <strain evidence="3">2889</strain>
    </source>
</reference>
<feature type="transmembrane region" description="Helical" evidence="1">
    <location>
        <begin position="12"/>
        <end position="37"/>
    </location>
</feature>